<feature type="compositionally biased region" description="Basic and acidic residues" evidence="1">
    <location>
        <begin position="21"/>
        <end position="33"/>
    </location>
</feature>
<evidence type="ECO:0000256" key="1">
    <source>
        <dbReference type="SAM" id="MobiDB-lite"/>
    </source>
</evidence>
<geneLocation type="plasmid" evidence="2 3">
    <name>pMM59_01</name>
</geneLocation>
<feature type="compositionally biased region" description="Basic residues" evidence="1">
    <location>
        <begin position="64"/>
        <end position="74"/>
    </location>
</feature>
<evidence type="ECO:0000313" key="3">
    <source>
        <dbReference type="Proteomes" id="UP000679848"/>
    </source>
</evidence>
<proteinExistence type="predicted"/>
<organism evidence="2 3">
    <name type="scientific">Pusillibacter faecalis</name>
    <dbReference type="NCBI Taxonomy" id="2714358"/>
    <lineage>
        <taxon>Bacteria</taxon>
        <taxon>Bacillati</taxon>
        <taxon>Bacillota</taxon>
        <taxon>Clostridia</taxon>
        <taxon>Eubacteriales</taxon>
        <taxon>Oscillospiraceae</taxon>
        <taxon>Pusillibacter</taxon>
    </lineage>
</organism>
<dbReference type="EMBL" id="AP023421">
    <property type="protein sequence ID" value="BCK85833.1"/>
    <property type="molecule type" value="Genomic_DNA"/>
</dbReference>
<feature type="region of interest" description="Disordered" evidence="1">
    <location>
        <begin position="56"/>
        <end position="89"/>
    </location>
</feature>
<dbReference type="AlphaFoldDB" id="A0A830UBB2"/>
<feature type="region of interest" description="Disordered" evidence="1">
    <location>
        <begin position="1"/>
        <end position="38"/>
    </location>
</feature>
<keyword evidence="2" id="KW-0614">Plasmid</keyword>
<sequence length="89" mass="10070">MEELRGGALARAFPRSPPETRSAKEAKETDGLRWKSPRLSSWGKKGIAVRTKWQSGSVFGNGVPRHRRGNRLHRQREVCRGENQPVPKP</sequence>
<accession>A0A830UBB2</accession>
<dbReference type="Proteomes" id="UP000679848">
    <property type="component" value="Plasmid pMM59_01"/>
</dbReference>
<reference evidence="2" key="1">
    <citation type="submission" date="2020-09" db="EMBL/GenBank/DDBJ databases">
        <title>New species isolated from human feces.</title>
        <authorList>
            <person name="Kitahara M."/>
            <person name="Shigeno Y."/>
            <person name="Shime M."/>
            <person name="Matsumoto Y."/>
            <person name="Nakamura S."/>
            <person name="Motooka D."/>
            <person name="Fukuoka S."/>
            <person name="Nishikawa H."/>
            <person name="Benno Y."/>
        </authorList>
    </citation>
    <scope>NUCLEOTIDE SEQUENCE</scope>
    <source>
        <strain evidence="2">MM59</strain>
        <plasmid evidence="2">pMM59_01</plasmid>
    </source>
</reference>
<protein>
    <submittedName>
        <fullName evidence="2">Uncharacterized protein</fullName>
    </submittedName>
</protein>
<keyword evidence="3" id="KW-1185">Reference proteome</keyword>
<gene>
    <name evidence="2" type="ORF">MM59RIKEN_31520</name>
</gene>
<dbReference type="KEGG" id="pfaa:MM59RIKEN_31520"/>
<evidence type="ECO:0000313" key="2">
    <source>
        <dbReference type="EMBL" id="BCK85833.1"/>
    </source>
</evidence>
<name>A0A830UBB2_9FIRM</name>